<reference evidence="1" key="1">
    <citation type="submission" date="2018-06" db="EMBL/GenBank/DDBJ databases">
        <authorList>
            <person name="Zhirakovskaya E."/>
        </authorList>
    </citation>
    <scope>NUCLEOTIDE SEQUENCE</scope>
</reference>
<sequence length="141" mass="15381">MHKHHLIALTTALFMLFSSALYATTVVIVNTANPDASISKKVAKKIFMGKKTSTGSTEVIPVDQSEGSTARDDFYKKAAKKSPEKMKSYWSKMIFSGRAQPPKVISGDAAIIDWVKQNKNAIGYVDSSSVNSSVKLILELP</sequence>
<protein>
    <recommendedName>
        <fullName evidence="2">ABC-type phosphate transport system, periplasmic component</fullName>
    </recommendedName>
</protein>
<name>A0A3B0WZG7_9ZZZZ</name>
<dbReference type="AlphaFoldDB" id="A0A3B0WZG7"/>
<dbReference type="Gene3D" id="3.40.190.10">
    <property type="entry name" value="Periplasmic binding protein-like II"/>
    <property type="match status" value="1"/>
</dbReference>
<proteinExistence type="predicted"/>
<evidence type="ECO:0008006" key="2">
    <source>
        <dbReference type="Google" id="ProtNLM"/>
    </source>
</evidence>
<evidence type="ECO:0000313" key="1">
    <source>
        <dbReference type="EMBL" id="VAW56037.1"/>
    </source>
</evidence>
<dbReference type="EMBL" id="UOFF01000165">
    <property type="protein sequence ID" value="VAW56037.1"/>
    <property type="molecule type" value="Genomic_DNA"/>
</dbReference>
<accession>A0A3B0WZG7</accession>
<gene>
    <name evidence="1" type="ORF">MNBD_GAMMA07-1696</name>
</gene>
<dbReference type="SUPFAM" id="SSF53850">
    <property type="entry name" value="Periplasmic binding protein-like II"/>
    <property type="match status" value="1"/>
</dbReference>
<organism evidence="1">
    <name type="scientific">hydrothermal vent metagenome</name>
    <dbReference type="NCBI Taxonomy" id="652676"/>
    <lineage>
        <taxon>unclassified sequences</taxon>
        <taxon>metagenomes</taxon>
        <taxon>ecological metagenomes</taxon>
    </lineage>
</organism>